<sequence>MPSKKAIVADTTDQPTGLTDGELRFVKAIFDNMMQKPDANWENVAGDLGLKDAKCAKERFRQMSIRHSWGTNGSSAVPSPRRSRAAANCPVGEAKIKKSRTPRKTRAMKQEELGSDEVKTEDCHEVDKDGAYEKF</sequence>
<evidence type="ECO:0000256" key="1">
    <source>
        <dbReference type="SAM" id="MobiDB-lite"/>
    </source>
</evidence>
<feature type="region of interest" description="Disordered" evidence="1">
    <location>
        <begin position="66"/>
        <end position="122"/>
    </location>
</feature>
<gene>
    <name evidence="2" type="ORF">DCS_07730</name>
</gene>
<evidence type="ECO:0000313" key="3">
    <source>
        <dbReference type="Proteomes" id="UP000076580"/>
    </source>
</evidence>
<proteinExistence type="predicted"/>
<comment type="caution">
    <text evidence="2">The sequence shown here is derived from an EMBL/GenBank/DDBJ whole genome shotgun (WGS) entry which is preliminary data.</text>
</comment>
<keyword evidence="3" id="KW-1185">Reference proteome</keyword>
<dbReference type="AlphaFoldDB" id="A0A151GFB5"/>
<dbReference type="RefSeq" id="XP_040655118.1">
    <property type="nucleotide sequence ID" value="XM_040805014.1"/>
</dbReference>
<feature type="compositionally biased region" description="Basic and acidic residues" evidence="1">
    <location>
        <begin position="108"/>
        <end position="122"/>
    </location>
</feature>
<feature type="compositionally biased region" description="Basic residues" evidence="1">
    <location>
        <begin position="97"/>
        <end position="107"/>
    </location>
</feature>
<dbReference type="EMBL" id="LAYC01000003">
    <property type="protein sequence ID" value="KYK55766.1"/>
    <property type="molecule type" value="Genomic_DNA"/>
</dbReference>
<dbReference type="Proteomes" id="UP000076580">
    <property type="component" value="Chromosome 03"/>
</dbReference>
<dbReference type="GeneID" id="63720373"/>
<reference evidence="2 3" key="1">
    <citation type="journal article" date="2016" name="Sci. Rep.">
        <title>Insights into Adaptations to a Near-Obligate Nematode Endoparasitic Lifestyle from the Finished Genome of Drechmeria coniospora.</title>
        <authorList>
            <person name="Zhang L."/>
            <person name="Zhou Z."/>
            <person name="Guo Q."/>
            <person name="Fokkens L."/>
            <person name="Miskei M."/>
            <person name="Pocsi I."/>
            <person name="Zhang W."/>
            <person name="Chen M."/>
            <person name="Wang L."/>
            <person name="Sun Y."/>
            <person name="Donzelli B.G."/>
            <person name="Gibson D.M."/>
            <person name="Nelson D.R."/>
            <person name="Luo J.G."/>
            <person name="Rep M."/>
            <person name="Liu H."/>
            <person name="Yang S."/>
            <person name="Wang J."/>
            <person name="Krasnoff S.B."/>
            <person name="Xu Y."/>
            <person name="Molnar I."/>
            <person name="Lin M."/>
        </authorList>
    </citation>
    <scope>NUCLEOTIDE SEQUENCE [LARGE SCALE GENOMIC DNA]</scope>
    <source>
        <strain evidence="2 3">ARSEF 6962</strain>
    </source>
</reference>
<name>A0A151GFB5_DRECN</name>
<organism evidence="2 3">
    <name type="scientific">Drechmeria coniospora</name>
    <name type="common">Nematophagous fungus</name>
    <name type="synonym">Meria coniospora</name>
    <dbReference type="NCBI Taxonomy" id="98403"/>
    <lineage>
        <taxon>Eukaryota</taxon>
        <taxon>Fungi</taxon>
        <taxon>Dikarya</taxon>
        <taxon>Ascomycota</taxon>
        <taxon>Pezizomycotina</taxon>
        <taxon>Sordariomycetes</taxon>
        <taxon>Hypocreomycetidae</taxon>
        <taxon>Hypocreales</taxon>
        <taxon>Ophiocordycipitaceae</taxon>
        <taxon>Drechmeria</taxon>
    </lineage>
</organism>
<accession>A0A151GFB5</accession>
<protein>
    <recommendedName>
        <fullName evidence="4">Myb-like domain-containing protein</fullName>
    </recommendedName>
</protein>
<evidence type="ECO:0000313" key="2">
    <source>
        <dbReference type="EMBL" id="KYK55766.1"/>
    </source>
</evidence>
<dbReference type="STRING" id="98403.A0A151GFB5"/>
<dbReference type="InParanoid" id="A0A151GFB5"/>
<evidence type="ECO:0008006" key="4">
    <source>
        <dbReference type="Google" id="ProtNLM"/>
    </source>
</evidence>